<dbReference type="GO" id="GO:0005886">
    <property type="term" value="C:plasma membrane"/>
    <property type="evidence" value="ECO:0007669"/>
    <property type="project" value="UniProtKB-SubCell"/>
</dbReference>
<feature type="transmembrane region" description="Helical" evidence="5">
    <location>
        <begin position="158"/>
        <end position="176"/>
    </location>
</feature>
<dbReference type="InterPro" id="IPR051788">
    <property type="entry name" value="MFS_Transporter"/>
</dbReference>
<name>A0A6G8Q377_9ACTN</name>
<dbReference type="InterPro" id="IPR005829">
    <property type="entry name" value="Sugar_transporter_CS"/>
</dbReference>
<dbReference type="GO" id="GO:0022857">
    <property type="term" value="F:transmembrane transporter activity"/>
    <property type="evidence" value="ECO:0007669"/>
    <property type="project" value="InterPro"/>
</dbReference>
<keyword evidence="2 5" id="KW-0812">Transmembrane</keyword>
<feature type="transmembrane region" description="Helical" evidence="5">
    <location>
        <begin position="39"/>
        <end position="58"/>
    </location>
</feature>
<dbReference type="AlphaFoldDB" id="A0A6G8Q377"/>
<dbReference type="RefSeq" id="WP_166398606.1">
    <property type="nucleotide sequence ID" value="NZ_CP045121.1"/>
</dbReference>
<dbReference type="Pfam" id="PF07690">
    <property type="entry name" value="MFS_1"/>
    <property type="match status" value="1"/>
</dbReference>
<comment type="subcellular location">
    <subcellularLocation>
        <location evidence="1">Cell membrane</location>
        <topology evidence="1">Multi-pass membrane protein</topology>
    </subcellularLocation>
</comment>
<feature type="transmembrane region" description="Helical" evidence="5">
    <location>
        <begin position="291"/>
        <end position="311"/>
    </location>
</feature>
<organism evidence="7 8">
    <name type="scientific">Rubrobacter marinus</name>
    <dbReference type="NCBI Taxonomy" id="2653852"/>
    <lineage>
        <taxon>Bacteria</taxon>
        <taxon>Bacillati</taxon>
        <taxon>Actinomycetota</taxon>
        <taxon>Rubrobacteria</taxon>
        <taxon>Rubrobacterales</taxon>
        <taxon>Rubrobacteraceae</taxon>
        <taxon>Rubrobacter</taxon>
    </lineage>
</organism>
<dbReference type="PANTHER" id="PTHR23514">
    <property type="entry name" value="BYPASS OF STOP CODON PROTEIN 6"/>
    <property type="match status" value="1"/>
</dbReference>
<gene>
    <name evidence="7" type="ORF">GBA65_18755</name>
</gene>
<evidence type="ECO:0000256" key="4">
    <source>
        <dbReference type="ARBA" id="ARBA00023136"/>
    </source>
</evidence>
<evidence type="ECO:0000256" key="2">
    <source>
        <dbReference type="ARBA" id="ARBA00022692"/>
    </source>
</evidence>
<feature type="transmembrane region" description="Helical" evidence="5">
    <location>
        <begin position="268"/>
        <end position="285"/>
    </location>
</feature>
<feature type="transmembrane region" description="Helical" evidence="5">
    <location>
        <begin position="196"/>
        <end position="215"/>
    </location>
</feature>
<keyword evidence="8" id="KW-1185">Reference proteome</keyword>
<feature type="domain" description="Major facilitator superfamily (MFS) profile" evidence="6">
    <location>
        <begin position="1"/>
        <end position="373"/>
    </location>
</feature>
<evidence type="ECO:0000313" key="8">
    <source>
        <dbReference type="Proteomes" id="UP000502706"/>
    </source>
</evidence>
<dbReference type="PANTHER" id="PTHR23514:SF13">
    <property type="entry name" value="INNER MEMBRANE PROTEIN YBJJ"/>
    <property type="match status" value="1"/>
</dbReference>
<evidence type="ECO:0000256" key="1">
    <source>
        <dbReference type="ARBA" id="ARBA00004651"/>
    </source>
</evidence>
<accession>A0A6G8Q377</accession>
<keyword evidence="3 5" id="KW-1133">Transmembrane helix</keyword>
<feature type="transmembrane region" description="Helical" evidence="5">
    <location>
        <begin position="350"/>
        <end position="370"/>
    </location>
</feature>
<dbReference type="Gene3D" id="1.20.1250.20">
    <property type="entry name" value="MFS general substrate transporter like domains"/>
    <property type="match status" value="1"/>
</dbReference>
<dbReference type="PROSITE" id="PS50850">
    <property type="entry name" value="MFS"/>
    <property type="match status" value="1"/>
</dbReference>
<feature type="transmembrane region" description="Helical" evidence="5">
    <location>
        <begin position="235"/>
        <end position="256"/>
    </location>
</feature>
<sequence>MRKPLAATLGAFVFLGVFWGSFAVLLTDLSRSLGLSPGPLGLALFAGAASSIAAMALLGRTVDAVGRRPFLLASGGVLGLGIAGLAFADGYGALIAVLMVLYGASGLYDVGINAAAVDLERASGRRIMSLFHAAFSGGGVAGALAAGALLSAGVGYRQVYGLVLLPLLAALLGVAATRPVASEAPSREGDEPARGLLSNLPLLLVASIATLGLLSEGEMEHWSGIYLRDGLALPALLGASGVAVFHAAMAAGRLGAAWTVNRLGNRRTLAGAGLLTAAGMALALATTEPALVVLGFLLVGVALSAVVPIAFSVAGDLAPERAGAAISVVTTLGYGGFLLGPVIVGGLAEVFGLRAALGTIAVAGLAILVLSTRVDGGRKGTYSGRASS</sequence>
<dbReference type="Proteomes" id="UP000502706">
    <property type="component" value="Chromosome"/>
</dbReference>
<dbReference type="PROSITE" id="PS00216">
    <property type="entry name" value="SUGAR_TRANSPORT_1"/>
    <property type="match status" value="1"/>
</dbReference>
<evidence type="ECO:0000256" key="5">
    <source>
        <dbReference type="SAM" id="Phobius"/>
    </source>
</evidence>
<dbReference type="EMBL" id="CP045121">
    <property type="protein sequence ID" value="QIN80898.1"/>
    <property type="molecule type" value="Genomic_DNA"/>
</dbReference>
<keyword evidence="4 5" id="KW-0472">Membrane</keyword>
<dbReference type="InterPro" id="IPR036259">
    <property type="entry name" value="MFS_trans_sf"/>
</dbReference>
<protein>
    <submittedName>
        <fullName evidence="7">MFS transporter</fullName>
    </submittedName>
</protein>
<dbReference type="KEGG" id="rmar:GBA65_18755"/>
<feature type="transmembrane region" description="Helical" evidence="5">
    <location>
        <begin position="70"/>
        <end position="88"/>
    </location>
</feature>
<dbReference type="InterPro" id="IPR011701">
    <property type="entry name" value="MFS"/>
</dbReference>
<evidence type="ECO:0000256" key="3">
    <source>
        <dbReference type="ARBA" id="ARBA00022989"/>
    </source>
</evidence>
<evidence type="ECO:0000259" key="6">
    <source>
        <dbReference type="PROSITE" id="PS50850"/>
    </source>
</evidence>
<feature type="transmembrane region" description="Helical" evidence="5">
    <location>
        <begin position="129"/>
        <end position="152"/>
    </location>
</feature>
<proteinExistence type="predicted"/>
<dbReference type="SUPFAM" id="SSF103473">
    <property type="entry name" value="MFS general substrate transporter"/>
    <property type="match status" value="1"/>
</dbReference>
<evidence type="ECO:0000313" key="7">
    <source>
        <dbReference type="EMBL" id="QIN80898.1"/>
    </source>
</evidence>
<dbReference type="InterPro" id="IPR020846">
    <property type="entry name" value="MFS_dom"/>
</dbReference>
<feature type="transmembrane region" description="Helical" evidence="5">
    <location>
        <begin position="94"/>
        <end position="117"/>
    </location>
</feature>
<feature type="transmembrane region" description="Helical" evidence="5">
    <location>
        <begin position="323"/>
        <end position="344"/>
    </location>
</feature>
<reference evidence="7 8" key="1">
    <citation type="submission" date="2019-10" db="EMBL/GenBank/DDBJ databases">
        <title>Rubrobacter sp nov SCSIO 52915 isolated from a deep-sea sediment in the South China Sea.</title>
        <authorList>
            <person name="Chen R.W."/>
        </authorList>
    </citation>
    <scope>NUCLEOTIDE SEQUENCE [LARGE SCALE GENOMIC DNA]</scope>
    <source>
        <strain evidence="7 8">SCSIO 52915</strain>
    </source>
</reference>